<evidence type="ECO:0000256" key="1">
    <source>
        <dbReference type="ARBA" id="ARBA00022679"/>
    </source>
</evidence>
<organism evidence="5 6">
    <name type="scientific">Angustibacter aerolatus</name>
    <dbReference type="NCBI Taxonomy" id="1162965"/>
    <lineage>
        <taxon>Bacteria</taxon>
        <taxon>Bacillati</taxon>
        <taxon>Actinomycetota</taxon>
        <taxon>Actinomycetes</taxon>
        <taxon>Kineosporiales</taxon>
        <taxon>Kineosporiaceae</taxon>
    </lineage>
</organism>
<evidence type="ECO:0000259" key="4">
    <source>
        <dbReference type="Pfam" id="PF08544"/>
    </source>
</evidence>
<dbReference type="PANTHER" id="PTHR10457">
    <property type="entry name" value="MEVALONATE KINASE/GALACTOKINASE"/>
    <property type="match status" value="1"/>
</dbReference>
<keyword evidence="1" id="KW-0808">Transferase</keyword>
<dbReference type="EMBL" id="BSUZ01000001">
    <property type="protein sequence ID" value="GMA88220.1"/>
    <property type="molecule type" value="Genomic_DNA"/>
</dbReference>
<name>A0ABQ6JLV1_9ACTN</name>
<keyword evidence="3" id="KW-0067">ATP-binding</keyword>
<sequence length="68" mass="6538">MACEAALTAGALGARMTGGGFGGSAIALVEADAVDAVAGAVHEAFGRAGFEAPAFLLAEPSPAAHRVL</sequence>
<dbReference type="Pfam" id="PF08544">
    <property type="entry name" value="GHMP_kinases_C"/>
    <property type="match status" value="1"/>
</dbReference>
<proteinExistence type="predicted"/>
<dbReference type="SUPFAM" id="SSF55060">
    <property type="entry name" value="GHMP Kinase, C-terminal domain"/>
    <property type="match status" value="1"/>
</dbReference>
<evidence type="ECO:0000313" key="5">
    <source>
        <dbReference type="EMBL" id="GMA88220.1"/>
    </source>
</evidence>
<dbReference type="InterPro" id="IPR013750">
    <property type="entry name" value="GHMP_kinase_C_dom"/>
</dbReference>
<keyword evidence="6" id="KW-1185">Reference proteome</keyword>
<reference evidence="6" key="1">
    <citation type="journal article" date="2019" name="Int. J. Syst. Evol. Microbiol.">
        <title>The Global Catalogue of Microorganisms (GCM) 10K type strain sequencing project: providing services to taxonomists for standard genome sequencing and annotation.</title>
        <authorList>
            <consortium name="The Broad Institute Genomics Platform"/>
            <consortium name="The Broad Institute Genome Sequencing Center for Infectious Disease"/>
            <person name="Wu L."/>
            <person name="Ma J."/>
        </authorList>
    </citation>
    <scope>NUCLEOTIDE SEQUENCE [LARGE SCALE GENOMIC DNA]</scope>
    <source>
        <strain evidence="6">NBRC 108730</strain>
    </source>
</reference>
<feature type="domain" description="GHMP kinase C-terminal" evidence="4">
    <location>
        <begin position="3"/>
        <end position="45"/>
    </location>
</feature>
<comment type="caution">
    <text evidence="5">The sequence shown here is derived from an EMBL/GenBank/DDBJ whole genome shotgun (WGS) entry which is preliminary data.</text>
</comment>
<dbReference type="PANTHER" id="PTHR10457:SF7">
    <property type="entry name" value="GALACTOKINASE-RELATED"/>
    <property type="match status" value="1"/>
</dbReference>
<protein>
    <recommendedName>
        <fullName evidence="4">GHMP kinase C-terminal domain-containing protein</fullName>
    </recommendedName>
</protein>
<evidence type="ECO:0000256" key="3">
    <source>
        <dbReference type="ARBA" id="ARBA00022840"/>
    </source>
</evidence>
<evidence type="ECO:0000256" key="2">
    <source>
        <dbReference type="ARBA" id="ARBA00022741"/>
    </source>
</evidence>
<keyword evidence="2" id="KW-0547">Nucleotide-binding</keyword>
<dbReference type="Proteomes" id="UP001157017">
    <property type="component" value="Unassembled WGS sequence"/>
</dbReference>
<gene>
    <name evidence="5" type="ORF">GCM10025868_34700</name>
</gene>
<dbReference type="Gene3D" id="3.30.70.890">
    <property type="entry name" value="GHMP kinase, C-terminal domain"/>
    <property type="match status" value="1"/>
</dbReference>
<dbReference type="InterPro" id="IPR036554">
    <property type="entry name" value="GHMP_kinase_C_sf"/>
</dbReference>
<accession>A0ABQ6JLV1</accession>
<evidence type="ECO:0000313" key="6">
    <source>
        <dbReference type="Proteomes" id="UP001157017"/>
    </source>
</evidence>